<feature type="signal peptide" evidence="2">
    <location>
        <begin position="1"/>
        <end position="23"/>
    </location>
</feature>
<feature type="chain" id="PRO_5014711530" evidence="2">
    <location>
        <begin position="24"/>
        <end position="127"/>
    </location>
</feature>
<evidence type="ECO:0000256" key="1">
    <source>
        <dbReference type="SAM" id="MobiDB-lite"/>
    </source>
</evidence>
<comment type="caution">
    <text evidence="3">The sequence shown here is derived from an EMBL/GenBank/DDBJ whole genome shotgun (WGS) entry which is preliminary data.</text>
</comment>
<proteinExistence type="predicted"/>
<protein>
    <submittedName>
        <fullName evidence="3">Uncharacterized protein</fullName>
    </submittedName>
</protein>
<name>A0A2N7ULB5_9GAMM</name>
<keyword evidence="2" id="KW-0732">Signal</keyword>
<sequence length="127" mass="15357">MKSLLMILAVVAMSVMISLPAMADRHRHGGHKPQVHHHYHHHDHRAERGKHHRRHHAKAPHRYRQHRSVSRRGIGQRDYDHGKHWHRDRPRYHDYRRDDRRRDYRGHTDIPLVTVGGYPVIRVQVNH</sequence>
<accession>A0A2N7ULB5</accession>
<organism evidence="3 4">
    <name type="scientific">Halomonas urumqiensis</name>
    <dbReference type="NCBI Taxonomy" id="1684789"/>
    <lineage>
        <taxon>Bacteria</taxon>
        <taxon>Pseudomonadati</taxon>
        <taxon>Pseudomonadota</taxon>
        <taxon>Gammaproteobacteria</taxon>
        <taxon>Oceanospirillales</taxon>
        <taxon>Halomonadaceae</taxon>
        <taxon>Halomonas</taxon>
    </lineage>
</organism>
<dbReference type="EMBL" id="PNRG01000010">
    <property type="protein sequence ID" value="PMR81235.1"/>
    <property type="molecule type" value="Genomic_DNA"/>
</dbReference>
<feature type="compositionally biased region" description="Basic residues" evidence="1">
    <location>
        <begin position="25"/>
        <end position="70"/>
    </location>
</feature>
<reference evidence="3 4" key="1">
    <citation type="submission" date="2018-01" db="EMBL/GenBank/DDBJ databases">
        <title>Halomonas endophytica sp. nov., isolated from storage liquid in the stems of Populus euphratica.</title>
        <authorList>
            <person name="Chen C."/>
        </authorList>
    </citation>
    <scope>NUCLEOTIDE SEQUENCE [LARGE SCALE GENOMIC DNA]</scope>
    <source>
        <strain evidence="3 4">BZ-SZ-XJ27</strain>
    </source>
</reference>
<evidence type="ECO:0000313" key="3">
    <source>
        <dbReference type="EMBL" id="PMR81235.1"/>
    </source>
</evidence>
<evidence type="ECO:0000313" key="4">
    <source>
        <dbReference type="Proteomes" id="UP000235547"/>
    </source>
</evidence>
<dbReference type="Proteomes" id="UP000235547">
    <property type="component" value="Unassembled WGS sequence"/>
</dbReference>
<keyword evidence="4" id="KW-1185">Reference proteome</keyword>
<evidence type="ECO:0000256" key="2">
    <source>
        <dbReference type="SAM" id="SignalP"/>
    </source>
</evidence>
<feature type="region of interest" description="Disordered" evidence="1">
    <location>
        <begin position="25"/>
        <end position="94"/>
    </location>
</feature>
<gene>
    <name evidence="3" type="ORF">C1H70_05860</name>
</gene>
<dbReference type="AlphaFoldDB" id="A0A2N7ULB5"/>
<dbReference type="RefSeq" id="WP_102587411.1">
    <property type="nucleotide sequence ID" value="NZ_BNAE01000005.1"/>
</dbReference>